<organism evidence="4 6">
    <name type="scientific">Araneus ventricosus</name>
    <name type="common">Orbweaver spider</name>
    <name type="synonym">Epeira ventricosa</name>
    <dbReference type="NCBI Taxonomy" id="182803"/>
    <lineage>
        <taxon>Eukaryota</taxon>
        <taxon>Metazoa</taxon>
        <taxon>Ecdysozoa</taxon>
        <taxon>Arthropoda</taxon>
        <taxon>Chelicerata</taxon>
        <taxon>Arachnida</taxon>
        <taxon>Araneae</taxon>
        <taxon>Araneomorphae</taxon>
        <taxon>Entelegynae</taxon>
        <taxon>Araneoidea</taxon>
        <taxon>Araneidae</taxon>
        <taxon>Araneus</taxon>
    </lineage>
</organism>
<gene>
    <name evidence="5" type="ORF">AVEN_118434_1</name>
    <name evidence="3" type="ORF">AVEN_236704_1</name>
    <name evidence="4" type="ORF">AVEN_75156_1</name>
</gene>
<protein>
    <submittedName>
        <fullName evidence="4">Uncharacterized protein</fullName>
    </submittedName>
</protein>
<evidence type="ECO:0000313" key="5">
    <source>
        <dbReference type="EMBL" id="GBL90979.1"/>
    </source>
</evidence>
<name>A0A4Y2BGU6_ARAVE</name>
<dbReference type="EMBL" id="BGPR01083331">
    <property type="protein sequence ID" value="GBL90944.1"/>
    <property type="molecule type" value="Genomic_DNA"/>
</dbReference>
<feature type="transmembrane region" description="Helical" evidence="2">
    <location>
        <begin position="40"/>
        <end position="62"/>
    </location>
</feature>
<evidence type="ECO:0000313" key="4">
    <source>
        <dbReference type="EMBL" id="GBL90967.1"/>
    </source>
</evidence>
<accession>A0A4Y2BGU6</accession>
<comment type="caution">
    <text evidence="4">The sequence shown here is derived from an EMBL/GenBank/DDBJ whole genome shotgun (WGS) entry which is preliminary data.</text>
</comment>
<keyword evidence="6" id="KW-1185">Reference proteome</keyword>
<keyword evidence="2" id="KW-0812">Transmembrane</keyword>
<evidence type="ECO:0000256" key="2">
    <source>
        <dbReference type="SAM" id="Phobius"/>
    </source>
</evidence>
<evidence type="ECO:0000256" key="1">
    <source>
        <dbReference type="SAM" id="MobiDB-lite"/>
    </source>
</evidence>
<reference evidence="4 6" key="1">
    <citation type="journal article" date="2019" name="Sci. Rep.">
        <title>Orb-weaving spider Araneus ventricosus genome elucidates the spidroin gene catalogue.</title>
        <authorList>
            <person name="Kono N."/>
            <person name="Nakamura H."/>
            <person name="Ohtoshi R."/>
            <person name="Moran D.A.P."/>
            <person name="Shinohara A."/>
            <person name="Yoshida Y."/>
            <person name="Fujiwara M."/>
            <person name="Mori M."/>
            <person name="Tomita M."/>
            <person name="Arakawa K."/>
        </authorList>
    </citation>
    <scope>NUCLEOTIDE SEQUENCE [LARGE SCALE GENOMIC DNA]</scope>
</reference>
<dbReference type="AlphaFoldDB" id="A0A4Y2BGU6"/>
<dbReference type="Proteomes" id="UP000499080">
    <property type="component" value="Unassembled WGS sequence"/>
</dbReference>
<evidence type="ECO:0000313" key="6">
    <source>
        <dbReference type="Proteomes" id="UP000499080"/>
    </source>
</evidence>
<sequence>PRPRQEGGLVVGSRFETDSDESPPCMGPVETKSYVVGNRLSVGMVLKFGVAQVSFFVICLLFKVMRSVPKYPWCCFKTGR</sequence>
<keyword evidence="2" id="KW-1133">Transmembrane helix</keyword>
<keyword evidence="2" id="KW-0472">Membrane</keyword>
<evidence type="ECO:0000313" key="3">
    <source>
        <dbReference type="EMBL" id="GBL90944.1"/>
    </source>
</evidence>
<dbReference type="EMBL" id="BGPR01083340">
    <property type="protein sequence ID" value="GBL90967.1"/>
    <property type="molecule type" value="Genomic_DNA"/>
</dbReference>
<proteinExistence type="predicted"/>
<dbReference type="EMBL" id="BGPR01083343">
    <property type="protein sequence ID" value="GBL90979.1"/>
    <property type="molecule type" value="Genomic_DNA"/>
</dbReference>
<feature type="non-terminal residue" evidence="4">
    <location>
        <position position="1"/>
    </location>
</feature>
<feature type="region of interest" description="Disordered" evidence="1">
    <location>
        <begin position="1"/>
        <end position="24"/>
    </location>
</feature>